<proteinExistence type="predicted"/>
<protein>
    <submittedName>
        <fullName evidence="2">Uncharacterized protein</fullName>
    </submittedName>
</protein>
<organism evidence="2 3">
    <name type="scientific">bacterium (Candidatus Blackallbacteria) CG17_big_fil_post_rev_8_21_14_2_50_48_46</name>
    <dbReference type="NCBI Taxonomy" id="2014261"/>
    <lineage>
        <taxon>Bacteria</taxon>
        <taxon>Candidatus Blackallbacteria</taxon>
    </lineage>
</organism>
<name>A0A2M7G247_9BACT</name>
<comment type="caution">
    <text evidence="2">The sequence shown here is derived from an EMBL/GenBank/DDBJ whole genome shotgun (WGS) entry which is preliminary data.</text>
</comment>
<feature type="transmembrane region" description="Helical" evidence="1">
    <location>
        <begin position="7"/>
        <end position="26"/>
    </location>
</feature>
<dbReference type="AlphaFoldDB" id="A0A2M7G247"/>
<dbReference type="Proteomes" id="UP000231019">
    <property type="component" value="Unassembled WGS sequence"/>
</dbReference>
<feature type="transmembrane region" description="Helical" evidence="1">
    <location>
        <begin position="32"/>
        <end position="51"/>
    </location>
</feature>
<dbReference type="EMBL" id="PFFQ01000042">
    <property type="protein sequence ID" value="PIW15855.1"/>
    <property type="molecule type" value="Genomic_DNA"/>
</dbReference>
<sequence length="159" mass="17272">MTHTIFAGFFIIAFAISLGLFGAGVATKSRDLLRWGTWGFVLSFVFLVILYSSGFPLKAQILSHSPDLVIKAAEKHHRMAKFVLTGCMLITAACTTILIKFNKTEAPAWFAPNILFISLTLLIFVLRSLLTGFGIGWAEQKQKSQPAPSPASSVLKPGG</sequence>
<keyword evidence="1" id="KW-0472">Membrane</keyword>
<feature type="transmembrane region" description="Helical" evidence="1">
    <location>
        <begin position="114"/>
        <end position="138"/>
    </location>
</feature>
<gene>
    <name evidence="2" type="ORF">COW36_15400</name>
</gene>
<keyword evidence="1" id="KW-1133">Transmembrane helix</keyword>
<evidence type="ECO:0000256" key="1">
    <source>
        <dbReference type="SAM" id="Phobius"/>
    </source>
</evidence>
<keyword evidence="1" id="KW-0812">Transmembrane</keyword>
<feature type="transmembrane region" description="Helical" evidence="1">
    <location>
        <begin position="82"/>
        <end position="102"/>
    </location>
</feature>
<reference evidence="2 3" key="1">
    <citation type="submission" date="2017-09" db="EMBL/GenBank/DDBJ databases">
        <title>Depth-based differentiation of microbial function through sediment-hosted aquifers and enrichment of novel symbionts in the deep terrestrial subsurface.</title>
        <authorList>
            <person name="Probst A.J."/>
            <person name="Ladd B."/>
            <person name="Jarett J.K."/>
            <person name="Geller-Mcgrath D.E."/>
            <person name="Sieber C.M."/>
            <person name="Emerson J.B."/>
            <person name="Anantharaman K."/>
            <person name="Thomas B.C."/>
            <person name="Malmstrom R."/>
            <person name="Stieglmeier M."/>
            <person name="Klingl A."/>
            <person name="Woyke T."/>
            <person name="Ryan C.M."/>
            <person name="Banfield J.F."/>
        </authorList>
    </citation>
    <scope>NUCLEOTIDE SEQUENCE [LARGE SCALE GENOMIC DNA]</scope>
    <source>
        <strain evidence="2">CG17_big_fil_post_rev_8_21_14_2_50_48_46</strain>
    </source>
</reference>
<evidence type="ECO:0000313" key="2">
    <source>
        <dbReference type="EMBL" id="PIW15855.1"/>
    </source>
</evidence>
<accession>A0A2M7G247</accession>
<evidence type="ECO:0000313" key="3">
    <source>
        <dbReference type="Proteomes" id="UP000231019"/>
    </source>
</evidence>